<evidence type="ECO:0000256" key="8">
    <source>
        <dbReference type="ARBA" id="ARBA00023163"/>
    </source>
</evidence>
<dbReference type="CDD" id="cd00130">
    <property type="entry name" value="PAS"/>
    <property type="match status" value="5"/>
</dbReference>
<dbReference type="SMART" id="SM00382">
    <property type="entry name" value="AAA"/>
    <property type="match status" value="1"/>
</dbReference>
<feature type="domain" description="PAC" evidence="14">
    <location>
        <begin position="793"/>
        <end position="845"/>
    </location>
</feature>
<name>A0ABW5ZQ17_9FLAO</name>
<feature type="domain" description="Sigma-54 factor interaction" evidence="11">
    <location>
        <begin position="1188"/>
        <end position="1417"/>
    </location>
</feature>
<evidence type="ECO:0000313" key="16">
    <source>
        <dbReference type="Proteomes" id="UP001597548"/>
    </source>
</evidence>
<evidence type="ECO:0000259" key="11">
    <source>
        <dbReference type="PROSITE" id="PS50045"/>
    </source>
</evidence>
<dbReference type="InterPro" id="IPR027417">
    <property type="entry name" value="P-loop_NTPase"/>
</dbReference>
<dbReference type="SUPFAM" id="SSF55785">
    <property type="entry name" value="PYP-like sensor domain (PAS domain)"/>
    <property type="match status" value="5"/>
</dbReference>
<feature type="domain" description="PAC" evidence="14">
    <location>
        <begin position="666"/>
        <end position="718"/>
    </location>
</feature>
<dbReference type="InterPro" id="IPR025944">
    <property type="entry name" value="Sigma_54_int_dom_CS"/>
</dbReference>
<dbReference type="SUPFAM" id="SSF52540">
    <property type="entry name" value="P-loop containing nucleoside triphosphate hydrolases"/>
    <property type="match status" value="1"/>
</dbReference>
<evidence type="ECO:0000259" key="12">
    <source>
        <dbReference type="PROSITE" id="PS50110"/>
    </source>
</evidence>
<dbReference type="PROSITE" id="PS50110">
    <property type="entry name" value="RESPONSE_REGULATORY"/>
    <property type="match status" value="1"/>
</dbReference>
<dbReference type="Gene3D" id="3.40.50.300">
    <property type="entry name" value="P-loop containing nucleotide triphosphate hydrolases"/>
    <property type="match status" value="1"/>
</dbReference>
<dbReference type="InterPro" id="IPR001610">
    <property type="entry name" value="PAC"/>
</dbReference>
<dbReference type="InterPro" id="IPR011006">
    <property type="entry name" value="CheY-like_superfamily"/>
</dbReference>
<keyword evidence="9" id="KW-0597">Phosphoprotein</keyword>
<dbReference type="SUPFAM" id="SSF55781">
    <property type="entry name" value="GAF domain-like"/>
    <property type="match status" value="2"/>
</dbReference>
<dbReference type="EMBL" id="JBHUOS010000001">
    <property type="protein sequence ID" value="MFD2914515.1"/>
    <property type="molecule type" value="Genomic_DNA"/>
</dbReference>
<dbReference type="PROSITE" id="PS00688">
    <property type="entry name" value="SIGMA54_INTERACT_3"/>
    <property type="match status" value="1"/>
</dbReference>
<keyword evidence="2" id="KW-0547">Nucleotide-binding</keyword>
<accession>A0ABW5ZQ17</accession>
<evidence type="ECO:0000256" key="10">
    <source>
        <dbReference type="SAM" id="Coils"/>
    </source>
</evidence>
<dbReference type="InterPro" id="IPR003593">
    <property type="entry name" value="AAA+_ATPase"/>
</dbReference>
<dbReference type="Gene3D" id="1.10.10.60">
    <property type="entry name" value="Homeodomain-like"/>
    <property type="match status" value="1"/>
</dbReference>
<dbReference type="SMART" id="SM00448">
    <property type="entry name" value="REC"/>
    <property type="match status" value="1"/>
</dbReference>
<dbReference type="InterPro" id="IPR000014">
    <property type="entry name" value="PAS"/>
</dbReference>
<evidence type="ECO:0000259" key="13">
    <source>
        <dbReference type="PROSITE" id="PS50112"/>
    </source>
</evidence>
<keyword evidence="4" id="KW-0067">ATP-binding</keyword>
<dbReference type="Gene3D" id="3.30.450.40">
    <property type="match status" value="2"/>
</dbReference>
<dbReference type="SMART" id="SM00086">
    <property type="entry name" value="PAC"/>
    <property type="match status" value="5"/>
</dbReference>
<keyword evidence="3" id="KW-0418">Kinase</keyword>
<dbReference type="PANTHER" id="PTHR32071">
    <property type="entry name" value="TRANSCRIPTIONAL REGULATORY PROTEIN"/>
    <property type="match status" value="1"/>
</dbReference>
<keyword evidence="7" id="KW-0010">Activator</keyword>
<evidence type="ECO:0000313" key="15">
    <source>
        <dbReference type="EMBL" id="MFD2914515.1"/>
    </source>
</evidence>
<comment type="caution">
    <text evidence="15">The sequence shown here is derived from an EMBL/GenBank/DDBJ whole genome shotgun (WGS) entry which is preliminary data.</text>
</comment>
<feature type="domain" description="PAC" evidence="14">
    <location>
        <begin position="919"/>
        <end position="971"/>
    </location>
</feature>
<feature type="domain" description="PAS" evidence="13">
    <location>
        <begin position="345"/>
        <end position="388"/>
    </location>
</feature>
<evidence type="ECO:0000256" key="4">
    <source>
        <dbReference type="ARBA" id="ARBA00022840"/>
    </source>
</evidence>
<sequence>MDKKTILIVDDTFENLYLLRVILEEAGYTIIEAKDGSEGLKKLHENRNVDLIISDILMPIMDGYLFCQACKKDKLFKKIPFVFYTSNYTEKLDEDFALKLGATKFLRKPIEHDEFLTIIKDVFEKEKTQVKYTEKIEISDGQALKLYSERLINKLEQKSLDLGKEVSVREKAEQLLINENEILDLIAVNTPLDKIFERLLLNYESLHPNYFATISLLDDDGSHLNLESAPSMPKAYSLAIKRVAIDKNTGSCGRAVSNQKPVIASDISTDKLWANYKDLALKHDLKSCWSVPILSKTKTVLGIFAIYSNCINTPSLEEIRELNLAVNLVNIAIEKSRIVAEIQKKDESYRALLDQVSDPIITYTLDGTVYDFNKASYISLGYSKEEFLKLKIQDFLVGDLIVNQDLNDKLLNGVGIVFDRQLLRKDKSLITVEISAKLQKDGRILGVSRDVTERKRAEEKLLESEYNLIQSQIVANIGSYIVDLNTMTWECSNVLDKILGIDESYVKTVEGWNNRIHPDERKELLSYFKYCIANNKKFDKEYRVLKLDTKEEIWVHGIGELLFDDEANPTKMIGTIQDITSRKLSEILLQESEKSLLIAQKIAKIGSFDLTIKKSIGETSVIFNEIIGVDSDTEVDFDLWKSIVHPEDRPLIKKGVIESLNLKQKFSLEYRIFTKDNKKLKWIHGLGEIVYSNGKATNFVGTIQDITERKNTELELKIANEFSSSLLKSMNEGLFAINLDSEIISVNPAFCKMTGFTEKELIGLKRPYPFSPPELKKENDKRYELLIQNKNKENYENIYMRKSGERFPVHVMVSSLYDEHGIKTANFATIQDITERRKAETSLRLAKEFNDKLVMSMQEGLLMIDLSGKIIKVNESLCHILGYSEQELIGLELPYPFAKAEDFIKMQDIKSKVAIDESPSFQLEFFRKNGEQFIASFLAGTIKNDDGEVMAMFATIKDISEEEKAKNILKETAKKSLERKNIIIELASLVGTDYKEALNKITALSAKTLNVERGSILKFNEEKTEMICEKLYTKKSNDYESGQVYSKKGNDKFFDTLIENKTVVASNAISHELSTGFIDDYLIPLNIKSKLSIPIQGLNGVYGILCFEQVDTVHVWTADEEEFAISLANLVSLMVESSERKLAEDELFVINKELSDSLDEIIELKSKLEQENNYLRNELDLVFNYEEMVYGSEEFGNVLTEIEKVAPTDATVLLLGESGTGKELLARAIHNISNRNNKPLIKVNCSAIPRELLESELFGHKKGSFTGAYNDKVGKFELADNGTLFLDEIGEMPLDMQPKILRFLQEGEIEVVGDVGSKKLNVRVIAATNRNLKEAIEKKEFREDLFFRLNVFPVDVPPLSKRKNDIPLLVEHFVDKFNKAYGKNIKYIADDAMSQLQSYNWPGNIRELENLIERASILSTNDTLLIPGFESTNQKSKSKSINSQDLSLDTAQRNHILQVLEQCNWKISGTNGASALLKLKPSTLRDRMQKLGLKKQI</sequence>
<reference evidence="16" key="1">
    <citation type="journal article" date="2019" name="Int. J. Syst. Evol. Microbiol.">
        <title>The Global Catalogue of Microorganisms (GCM) 10K type strain sequencing project: providing services to taxonomists for standard genome sequencing and annotation.</title>
        <authorList>
            <consortium name="The Broad Institute Genomics Platform"/>
            <consortium name="The Broad Institute Genome Sequencing Center for Infectious Disease"/>
            <person name="Wu L."/>
            <person name="Ma J."/>
        </authorList>
    </citation>
    <scope>NUCLEOTIDE SEQUENCE [LARGE SCALE GENOMIC DNA]</scope>
    <source>
        <strain evidence="16">KCTC 32514</strain>
    </source>
</reference>
<feature type="domain" description="PAC" evidence="14">
    <location>
        <begin position="538"/>
        <end position="591"/>
    </location>
</feature>
<dbReference type="Pfam" id="PF01590">
    <property type="entry name" value="GAF"/>
    <property type="match status" value="1"/>
</dbReference>
<dbReference type="Gene3D" id="3.30.450.20">
    <property type="entry name" value="PAS domain"/>
    <property type="match status" value="5"/>
</dbReference>
<dbReference type="Pfam" id="PF00072">
    <property type="entry name" value="Response_reg"/>
    <property type="match status" value="1"/>
</dbReference>
<keyword evidence="6" id="KW-0238">DNA-binding</keyword>
<feature type="modified residue" description="4-aspartylphosphate" evidence="9">
    <location>
        <position position="55"/>
    </location>
</feature>
<dbReference type="Pfam" id="PF13426">
    <property type="entry name" value="PAS_9"/>
    <property type="match status" value="3"/>
</dbReference>
<dbReference type="InterPro" id="IPR013655">
    <property type="entry name" value="PAS_fold_3"/>
</dbReference>
<dbReference type="InterPro" id="IPR035965">
    <property type="entry name" value="PAS-like_dom_sf"/>
</dbReference>
<gene>
    <name evidence="15" type="ORF">ACFS29_02610</name>
</gene>
<evidence type="ECO:0000256" key="9">
    <source>
        <dbReference type="PROSITE-ProRule" id="PRU00169"/>
    </source>
</evidence>
<keyword evidence="8" id="KW-0804">Transcription</keyword>
<dbReference type="Pfam" id="PF25601">
    <property type="entry name" value="AAA_lid_14"/>
    <property type="match status" value="1"/>
</dbReference>
<dbReference type="InterPro" id="IPR000700">
    <property type="entry name" value="PAS-assoc_C"/>
</dbReference>
<feature type="domain" description="PAS" evidence="13">
    <location>
        <begin position="719"/>
        <end position="790"/>
    </location>
</feature>
<dbReference type="PROSITE" id="PS50045">
    <property type="entry name" value="SIGMA54_INTERACT_4"/>
    <property type="match status" value="1"/>
</dbReference>
<dbReference type="InterPro" id="IPR025943">
    <property type="entry name" value="Sigma_54_int_dom_ATP-bd_2"/>
</dbReference>
<organism evidence="15 16">
    <name type="scientific">Psychroserpens luteus</name>
    <dbReference type="NCBI Taxonomy" id="1434066"/>
    <lineage>
        <taxon>Bacteria</taxon>
        <taxon>Pseudomonadati</taxon>
        <taxon>Bacteroidota</taxon>
        <taxon>Flavobacteriia</taxon>
        <taxon>Flavobacteriales</taxon>
        <taxon>Flavobacteriaceae</taxon>
        <taxon>Psychroserpens</taxon>
    </lineage>
</organism>
<dbReference type="InterPro" id="IPR025662">
    <property type="entry name" value="Sigma_54_int_dom_ATP-bd_1"/>
</dbReference>
<dbReference type="Gene3D" id="1.10.8.60">
    <property type="match status" value="1"/>
</dbReference>
<dbReference type="PROSITE" id="PS00675">
    <property type="entry name" value="SIGMA54_INTERACT_1"/>
    <property type="match status" value="1"/>
</dbReference>
<dbReference type="SMART" id="SM00065">
    <property type="entry name" value="GAF"/>
    <property type="match status" value="2"/>
</dbReference>
<keyword evidence="16" id="KW-1185">Reference proteome</keyword>
<dbReference type="Pfam" id="PF13185">
    <property type="entry name" value="GAF_2"/>
    <property type="match status" value="1"/>
</dbReference>
<feature type="domain" description="PAC" evidence="14">
    <location>
        <begin position="416"/>
        <end position="463"/>
    </location>
</feature>
<dbReference type="PROSITE" id="PS00676">
    <property type="entry name" value="SIGMA54_INTERACT_2"/>
    <property type="match status" value="1"/>
</dbReference>
<dbReference type="Gene3D" id="2.10.70.100">
    <property type="match status" value="1"/>
</dbReference>
<dbReference type="SUPFAM" id="SSF52172">
    <property type="entry name" value="CheY-like"/>
    <property type="match status" value="1"/>
</dbReference>
<evidence type="ECO:0000256" key="3">
    <source>
        <dbReference type="ARBA" id="ARBA00022777"/>
    </source>
</evidence>
<evidence type="ECO:0000256" key="2">
    <source>
        <dbReference type="ARBA" id="ARBA00022741"/>
    </source>
</evidence>
<dbReference type="CDD" id="cd00009">
    <property type="entry name" value="AAA"/>
    <property type="match status" value="1"/>
</dbReference>
<dbReference type="PROSITE" id="PS50112">
    <property type="entry name" value="PAS"/>
    <property type="match status" value="3"/>
</dbReference>
<dbReference type="InterPro" id="IPR058031">
    <property type="entry name" value="AAA_lid_NorR"/>
</dbReference>
<evidence type="ECO:0000256" key="6">
    <source>
        <dbReference type="ARBA" id="ARBA00023125"/>
    </source>
</evidence>
<dbReference type="Proteomes" id="UP001597548">
    <property type="component" value="Unassembled WGS sequence"/>
</dbReference>
<keyword evidence="1" id="KW-0808">Transferase</keyword>
<dbReference type="NCBIfam" id="TIGR00229">
    <property type="entry name" value="sensory_box"/>
    <property type="match status" value="4"/>
</dbReference>
<dbReference type="PROSITE" id="PS50113">
    <property type="entry name" value="PAC"/>
    <property type="match status" value="5"/>
</dbReference>
<dbReference type="InterPro" id="IPR003018">
    <property type="entry name" value="GAF"/>
</dbReference>
<dbReference type="Gene3D" id="3.40.50.2300">
    <property type="match status" value="1"/>
</dbReference>
<dbReference type="RefSeq" id="WP_194507800.1">
    <property type="nucleotide sequence ID" value="NZ_JADILU010000003.1"/>
</dbReference>
<dbReference type="InterPro" id="IPR002078">
    <property type="entry name" value="Sigma_54_int"/>
</dbReference>
<dbReference type="SMART" id="SM00091">
    <property type="entry name" value="PAS"/>
    <property type="match status" value="4"/>
</dbReference>
<dbReference type="PANTHER" id="PTHR32071:SF117">
    <property type="entry name" value="PTS-DEPENDENT DIHYDROXYACETONE KINASE OPERON REGULATORY PROTEIN-RELATED"/>
    <property type="match status" value="1"/>
</dbReference>
<evidence type="ECO:0000256" key="5">
    <source>
        <dbReference type="ARBA" id="ARBA00023015"/>
    </source>
</evidence>
<dbReference type="Pfam" id="PF00158">
    <property type="entry name" value="Sigma54_activat"/>
    <property type="match status" value="1"/>
</dbReference>
<dbReference type="InterPro" id="IPR029016">
    <property type="entry name" value="GAF-like_dom_sf"/>
</dbReference>
<proteinExistence type="predicted"/>
<keyword evidence="10" id="KW-0175">Coiled coil</keyword>
<feature type="domain" description="PAS" evidence="13">
    <location>
        <begin position="846"/>
        <end position="918"/>
    </location>
</feature>
<evidence type="ECO:0000259" key="14">
    <source>
        <dbReference type="PROSITE" id="PS50113"/>
    </source>
</evidence>
<evidence type="ECO:0000256" key="1">
    <source>
        <dbReference type="ARBA" id="ARBA00022679"/>
    </source>
</evidence>
<dbReference type="InterPro" id="IPR001789">
    <property type="entry name" value="Sig_transdc_resp-reg_receiver"/>
</dbReference>
<feature type="domain" description="Response regulatory" evidence="12">
    <location>
        <begin position="5"/>
        <end position="123"/>
    </location>
</feature>
<feature type="coiled-coil region" evidence="10">
    <location>
        <begin position="1151"/>
        <end position="1178"/>
    </location>
</feature>
<evidence type="ECO:0000256" key="7">
    <source>
        <dbReference type="ARBA" id="ARBA00023159"/>
    </source>
</evidence>
<protein>
    <submittedName>
        <fullName evidence="15">PAS domain S-box protein</fullName>
    </submittedName>
</protein>
<keyword evidence="5" id="KW-0805">Transcription regulation</keyword>
<dbReference type="Pfam" id="PF08447">
    <property type="entry name" value="PAS_3"/>
    <property type="match status" value="2"/>
</dbReference>